<evidence type="ECO:0000256" key="1">
    <source>
        <dbReference type="SAM" id="MobiDB-lite"/>
    </source>
</evidence>
<proteinExistence type="predicted"/>
<dbReference type="AlphaFoldDB" id="A0A1F8AU24"/>
<dbReference type="Proteomes" id="UP000178603">
    <property type="component" value="Unassembled WGS sequence"/>
</dbReference>
<evidence type="ECO:0000313" key="3">
    <source>
        <dbReference type="Proteomes" id="UP000178603"/>
    </source>
</evidence>
<organism evidence="2 3">
    <name type="scientific">Candidatus Woesebacteria bacterium RIFCSPHIGHO2_12_FULL_41_24</name>
    <dbReference type="NCBI Taxonomy" id="1802510"/>
    <lineage>
        <taxon>Bacteria</taxon>
        <taxon>Candidatus Woeseibacteriota</taxon>
    </lineage>
</organism>
<comment type="caution">
    <text evidence="2">The sequence shown here is derived from an EMBL/GenBank/DDBJ whole genome shotgun (WGS) entry which is preliminary data.</text>
</comment>
<reference evidence="2 3" key="1">
    <citation type="journal article" date="2016" name="Nat. Commun.">
        <title>Thousands of microbial genomes shed light on interconnected biogeochemical processes in an aquifer system.</title>
        <authorList>
            <person name="Anantharaman K."/>
            <person name="Brown C.T."/>
            <person name="Hug L.A."/>
            <person name="Sharon I."/>
            <person name="Castelle C.J."/>
            <person name="Probst A.J."/>
            <person name="Thomas B.C."/>
            <person name="Singh A."/>
            <person name="Wilkins M.J."/>
            <person name="Karaoz U."/>
            <person name="Brodie E.L."/>
            <person name="Williams K.H."/>
            <person name="Hubbard S.S."/>
            <person name="Banfield J.F."/>
        </authorList>
    </citation>
    <scope>NUCLEOTIDE SEQUENCE [LARGE SCALE GENOMIC DNA]</scope>
</reference>
<feature type="region of interest" description="Disordered" evidence="1">
    <location>
        <begin position="1"/>
        <end position="27"/>
    </location>
</feature>
<accession>A0A1F8AU24</accession>
<name>A0A1F8AU24_9BACT</name>
<protein>
    <submittedName>
        <fullName evidence="2">Uncharacterized protein</fullName>
    </submittedName>
</protein>
<gene>
    <name evidence="2" type="ORF">A3E44_03050</name>
</gene>
<sequence>MPLDTGQDWDPTQTPPQPTTVEAGGGQIRVVNAPSSIPETGVLHSPTAQPPSEKVTMNIDGKQISVVPFQDNERKGQGYYYDEQGNRVTVEIKQAATPGVTRSAPAELKRIGDISTAASYLEGKRLAAISEMDTNPNELTRITNLIANYNMGNAAQVRQEIDRDIAEEGQSLAGTKAKLKPIGQLPGDDEYQKLKSDIRTLQGSRQVTTDPLQLQQINMDLLHAKSDLAKTERGVILQKVATLDGRIQGLNNLKSTLK</sequence>
<evidence type="ECO:0000313" key="2">
    <source>
        <dbReference type="EMBL" id="OGM55237.1"/>
    </source>
</evidence>
<dbReference type="EMBL" id="MGGW01000004">
    <property type="protein sequence ID" value="OGM55237.1"/>
    <property type="molecule type" value="Genomic_DNA"/>
</dbReference>